<evidence type="ECO:0000313" key="2">
    <source>
        <dbReference type="EMBL" id="RJO72996.1"/>
    </source>
</evidence>
<keyword evidence="3" id="KW-1185">Reference proteome</keyword>
<evidence type="ECO:0000313" key="3">
    <source>
        <dbReference type="Proteomes" id="UP000266677"/>
    </source>
</evidence>
<feature type="transmembrane region" description="Helical" evidence="1">
    <location>
        <begin position="244"/>
        <end position="265"/>
    </location>
</feature>
<name>A0A3A4KJ86_9NOCA</name>
<keyword evidence="1" id="KW-0472">Membrane</keyword>
<dbReference type="OrthoDB" id="4563193at2"/>
<sequence length="266" mass="30428">MRRLKYWLVGRLLAYGAEIAEVDHRVGSIPVDIYWRKGERQYAIEVRTATLDRASAQEHTASLRAAGLDGVLWLCLPGYWVEHLPALGIADFTPSGVEYRAVQGVVDVEHTSVVSPRREPYELREFIQRWISGEMVWGYRDPMTGGWATVSDWEHHTRTQAAVIARQQQELMNQRTSLAVSRKAVRDKQKQVMKLTTRLERADLTAQEQAETLDEVRRKLADHHRVDNALRNTIRSLESTIGHWQLVTCCAMLLIITFLAGAMIVR</sequence>
<keyword evidence="1" id="KW-0812">Transmembrane</keyword>
<proteinExistence type="predicted"/>
<keyword evidence="1" id="KW-1133">Transmembrane helix</keyword>
<dbReference type="Proteomes" id="UP000266677">
    <property type="component" value="Unassembled WGS sequence"/>
</dbReference>
<evidence type="ECO:0008006" key="4">
    <source>
        <dbReference type="Google" id="ProtNLM"/>
    </source>
</evidence>
<comment type="caution">
    <text evidence="2">The sequence shown here is derived from an EMBL/GenBank/DDBJ whole genome shotgun (WGS) entry which is preliminary data.</text>
</comment>
<reference evidence="2 3" key="1">
    <citation type="submission" date="2018-09" db="EMBL/GenBank/DDBJ databases">
        <title>YIM PH21274 draft genome.</title>
        <authorList>
            <person name="Miao C."/>
        </authorList>
    </citation>
    <scope>NUCLEOTIDE SEQUENCE [LARGE SCALE GENOMIC DNA]</scope>
    <source>
        <strain evidence="2 3">YIM PH 21724</strain>
    </source>
</reference>
<accession>A0A3A4KJ86</accession>
<gene>
    <name evidence="2" type="ORF">D5S18_22000</name>
</gene>
<organism evidence="2 3">
    <name type="scientific">Nocardia panacis</name>
    <dbReference type="NCBI Taxonomy" id="2340916"/>
    <lineage>
        <taxon>Bacteria</taxon>
        <taxon>Bacillati</taxon>
        <taxon>Actinomycetota</taxon>
        <taxon>Actinomycetes</taxon>
        <taxon>Mycobacteriales</taxon>
        <taxon>Nocardiaceae</taxon>
        <taxon>Nocardia</taxon>
    </lineage>
</organism>
<dbReference type="EMBL" id="QZFU01000024">
    <property type="protein sequence ID" value="RJO72996.1"/>
    <property type="molecule type" value="Genomic_DNA"/>
</dbReference>
<dbReference type="AlphaFoldDB" id="A0A3A4KJ86"/>
<evidence type="ECO:0000256" key="1">
    <source>
        <dbReference type="SAM" id="Phobius"/>
    </source>
</evidence>
<protein>
    <recommendedName>
        <fullName evidence="4">DUF4239 domain-containing protein</fullName>
    </recommendedName>
</protein>